<organism evidence="1 2">
    <name type="scientific">Yarrowia lipolytica</name>
    <name type="common">Candida lipolytica</name>
    <dbReference type="NCBI Taxonomy" id="4952"/>
    <lineage>
        <taxon>Eukaryota</taxon>
        <taxon>Fungi</taxon>
        <taxon>Dikarya</taxon>
        <taxon>Ascomycota</taxon>
        <taxon>Saccharomycotina</taxon>
        <taxon>Dipodascomycetes</taxon>
        <taxon>Dipodascales</taxon>
        <taxon>Dipodascales incertae sedis</taxon>
        <taxon>Yarrowia</taxon>
    </lineage>
</organism>
<gene>
    <name evidence="1" type="ORF">YALI1_A15675g</name>
</gene>
<dbReference type="EMBL" id="CP017553">
    <property type="protein sequence ID" value="AOW00696.1"/>
    <property type="molecule type" value="Genomic_DNA"/>
</dbReference>
<evidence type="ECO:0000313" key="1">
    <source>
        <dbReference type="EMBL" id="AOW00696.1"/>
    </source>
</evidence>
<dbReference type="RefSeq" id="XP_068137909.1">
    <property type="nucleotide sequence ID" value="XM_068281808.1"/>
</dbReference>
<evidence type="ECO:0000313" key="2">
    <source>
        <dbReference type="Proteomes" id="UP000182444"/>
    </source>
</evidence>
<dbReference type="GeneID" id="94582468"/>
<dbReference type="AlphaFoldDB" id="A0A1D8N4Y8"/>
<name>A0A1D8N4Y8_YARLL</name>
<proteinExistence type="predicted"/>
<accession>A0A1D8N4Y8</accession>
<dbReference type="Proteomes" id="UP000182444">
    <property type="component" value="Chromosome 1A"/>
</dbReference>
<protein>
    <submittedName>
        <fullName evidence="1">Uncharacterized protein</fullName>
    </submittedName>
</protein>
<sequence length="150" mass="16938">MHTLQMCSLQLVRSNWFAPAGSLQLVVFKDPRVQLFFKQRLHPTPHTGIFGNIPCGNCVHVVATPRHGGTEVLDEQQVVVVMAQGLSRPPHQPDHEPSSVLKTSRHSLCCLRQSHDCVQIALPEYQAEDVFFERFGEQLKKKSPHTTTTY</sequence>
<reference evidence="1 2" key="1">
    <citation type="journal article" date="2016" name="PLoS ONE">
        <title>Sequence Assembly of Yarrowia lipolytica Strain W29/CLIB89 Shows Transposable Element Diversity.</title>
        <authorList>
            <person name="Magnan C."/>
            <person name="Yu J."/>
            <person name="Chang I."/>
            <person name="Jahn E."/>
            <person name="Kanomata Y."/>
            <person name="Wu J."/>
            <person name="Zeller M."/>
            <person name="Oakes M."/>
            <person name="Baldi P."/>
            <person name="Sandmeyer S."/>
        </authorList>
    </citation>
    <scope>NUCLEOTIDE SEQUENCE [LARGE SCALE GENOMIC DNA]</scope>
    <source>
        <strain evidence="2">CLIB89(W29)</strain>
    </source>
</reference>
<dbReference type="VEuPathDB" id="FungiDB:YALI1_A15675g"/>